<gene>
    <name evidence="1" type="ORF">RM541_01145</name>
</gene>
<keyword evidence="2" id="KW-1185">Reference proteome</keyword>
<evidence type="ECO:0000313" key="1">
    <source>
        <dbReference type="EMBL" id="MDT0684951.1"/>
    </source>
</evidence>
<proteinExistence type="predicted"/>
<dbReference type="Proteomes" id="UP001253848">
    <property type="component" value="Unassembled WGS sequence"/>
</dbReference>
<accession>A0ABU3DMP5</accession>
<name>A0ABU3DMP5_9FLAO</name>
<sequence length="159" mass="18278">MKKNISLMIFGILLISCSNEDDEGIDCPLQFDMAFPALYIKLIDSNGNNLIENGMIDPSEIVIQQGEGFRFNPANEDINPTSEIREFDNTIQLYIQEELAEYVIQLNENETIALKFTAEYTEIPCGGNYYIPTGVAYNNQTIELREFYYLFYLVEVELQ</sequence>
<reference evidence="1 2" key="1">
    <citation type="submission" date="2023-09" db="EMBL/GenBank/DDBJ databases">
        <authorList>
            <person name="Rey-Velasco X."/>
        </authorList>
    </citation>
    <scope>NUCLEOTIDE SEQUENCE [LARGE SCALE GENOMIC DNA]</scope>
    <source>
        <strain evidence="1 2">F225</strain>
    </source>
</reference>
<dbReference type="RefSeq" id="WP_311498392.1">
    <property type="nucleotide sequence ID" value="NZ_JAVRHN010000001.1"/>
</dbReference>
<dbReference type="PROSITE" id="PS51257">
    <property type="entry name" value="PROKAR_LIPOPROTEIN"/>
    <property type="match status" value="1"/>
</dbReference>
<organism evidence="1 2">
    <name type="scientific">Autumnicola psychrophila</name>
    <dbReference type="NCBI Taxonomy" id="3075592"/>
    <lineage>
        <taxon>Bacteria</taxon>
        <taxon>Pseudomonadati</taxon>
        <taxon>Bacteroidota</taxon>
        <taxon>Flavobacteriia</taxon>
        <taxon>Flavobacteriales</taxon>
        <taxon>Flavobacteriaceae</taxon>
        <taxon>Autumnicola</taxon>
    </lineage>
</organism>
<dbReference type="EMBL" id="JAVRHN010000001">
    <property type="protein sequence ID" value="MDT0684951.1"/>
    <property type="molecule type" value="Genomic_DNA"/>
</dbReference>
<evidence type="ECO:0000313" key="2">
    <source>
        <dbReference type="Proteomes" id="UP001253848"/>
    </source>
</evidence>
<evidence type="ECO:0008006" key="3">
    <source>
        <dbReference type="Google" id="ProtNLM"/>
    </source>
</evidence>
<protein>
    <recommendedName>
        <fullName evidence="3">Lipoprotein</fullName>
    </recommendedName>
</protein>
<comment type="caution">
    <text evidence="1">The sequence shown here is derived from an EMBL/GenBank/DDBJ whole genome shotgun (WGS) entry which is preliminary data.</text>
</comment>